<dbReference type="GO" id="GO:0008270">
    <property type="term" value="F:zinc ion binding"/>
    <property type="evidence" value="ECO:0007669"/>
    <property type="project" value="UniProtKB-KW"/>
</dbReference>
<keyword evidence="3" id="KW-0862">Zinc</keyword>
<dbReference type="Pfam" id="PF00098">
    <property type="entry name" value="zf-CCHC"/>
    <property type="match status" value="2"/>
</dbReference>
<dbReference type="PANTHER" id="PTHR33680:SF1">
    <property type="entry name" value="OS05G0489500 PROTEIN"/>
    <property type="match status" value="1"/>
</dbReference>
<dbReference type="AlphaFoldDB" id="A0A067JVN5"/>
<dbReference type="OrthoDB" id="842629at2759"/>
<dbReference type="InterPro" id="IPR010666">
    <property type="entry name" value="Znf_GRF"/>
</dbReference>
<feature type="domain" description="CCHC-type" evidence="6">
    <location>
        <begin position="294"/>
        <end position="307"/>
    </location>
</feature>
<dbReference type="Pfam" id="PF06839">
    <property type="entry name" value="Zn_ribbon_GRF"/>
    <property type="match status" value="2"/>
</dbReference>
<sequence length="318" mass="34283">MIEIEEDDDDFISRVAEAEARALSNKRCRVTNPLDDAIEKKKKKQEGVVVAVEEGAYITALRGTKSPFWQQQNTSSTRSRVKPLSPDYSNQSNAVGGSIVDSTDASEPLVPQKSCPCGLGACVIFTANTERNHGRKFYKCPVRQENGGCGFFEWCDNASGMNNHNIFVGHRNIASNFGFSDLPCPCGAGSCLILTAKTGNNIGQQFYRCPANQGSSCGFFKWCNDNVVTAGLPASASKGFNKMNDTNNKSNGRTGSSCFKCGNEGHWAKDCPNPSPNSHPPAEIGRGTAAAGSCYKCGKPGHWARNCTASQYTYASRN</sequence>
<evidence type="ECO:0000256" key="3">
    <source>
        <dbReference type="ARBA" id="ARBA00022833"/>
    </source>
</evidence>
<evidence type="ECO:0000256" key="2">
    <source>
        <dbReference type="ARBA" id="ARBA00022771"/>
    </source>
</evidence>
<gene>
    <name evidence="8" type="ORF">JCGZ_26734</name>
</gene>
<keyword evidence="9" id="KW-1185">Reference proteome</keyword>
<feature type="region of interest" description="Disordered" evidence="5">
    <location>
        <begin position="69"/>
        <end position="95"/>
    </location>
</feature>
<feature type="domain" description="GRF-type" evidence="7">
    <location>
        <begin position="184"/>
        <end position="226"/>
    </location>
</feature>
<dbReference type="InterPro" id="IPR036875">
    <property type="entry name" value="Znf_CCHC_sf"/>
</dbReference>
<proteinExistence type="predicted"/>
<dbReference type="InterPro" id="IPR001878">
    <property type="entry name" value="Znf_CCHC"/>
</dbReference>
<organism evidence="8 9">
    <name type="scientific">Jatropha curcas</name>
    <name type="common">Barbados nut</name>
    <dbReference type="NCBI Taxonomy" id="180498"/>
    <lineage>
        <taxon>Eukaryota</taxon>
        <taxon>Viridiplantae</taxon>
        <taxon>Streptophyta</taxon>
        <taxon>Embryophyta</taxon>
        <taxon>Tracheophyta</taxon>
        <taxon>Spermatophyta</taxon>
        <taxon>Magnoliopsida</taxon>
        <taxon>eudicotyledons</taxon>
        <taxon>Gunneridae</taxon>
        <taxon>Pentapetalae</taxon>
        <taxon>rosids</taxon>
        <taxon>fabids</taxon>
        <taxon>Malpighiales</taxon>
        <taxon>Euphorbiaceae</taxon>
        <taxon>Crotonoideae</taxon>
        <taxon>Jatropheae</taxon>
        <taxon>Jatropha</taxon>
    </lineage>
</organism>
<evidence type="ECO:0000256" key="5">
    <source>
        <dbReference type="SAM" id="MobiDB-lite"/>
    </source>
</evidence>
<dbReference type="Proteomes" id="UP000027138">
    <property type="component" value="Unassembled WGS sequence"/>
</dbReference>
<dbReference type="SUPFAM" id="SSF57756">
    <property type="entry name" value="Retrovirus zinc finger-like domains"/>
    <property type="match status" value="1"/>
</dbReference>
<dbReference type="PROSITE" id="PS51999">
    <property type="entry name" value="ZF_GRF"/>
    <property type="match status" value="2"/>
</dbReference>
<accession>A0A067JVN5</accession>
<evidence type="ECO:0000256" key="1">
    <source>
        <dbReference type="ARBA" id="ARBA00022723"/>
    </source>
</evidence>
<dbReference type="PANTHER" id="PTHR33680">
    <property type="entry name" value="OS07G0190500 PROTEIN"/>
    <property type="match status" value="1"/>
</dbReference>
<feature type="domain" description="CCHC-type" evidence="6">
    <location>
        <begin position="258"/>
        <end position="273"/>
    </location>
</feature>
<evidence type="ECO:0000313" key="9">
    <source>
        <dbReference type="Proteomes" id="UP000027138"/>
    </source>
</evidence>
<dbReference type="Gene3D" id="4.10.60.10">
    <property type="entry name" value="Zinc finger, CCHC-type"/>
    <property type="match status" value="2"/>
</dbReference>
<dbReference type="STRING" id="180498.A0A067JVN5"/>
<feature type="domain" description="GRF-type" evidence="7">
    <location>
        <begin position="115"/>
        <end position="158"/>
    </location>
</feature>
<dbReference type="PROSITE" id="PS50158">
    <property type="entry name" value="ZF_CCHC"/>
    <property type="match status" value="2"/>
</dbReference>
<evidence type="ECO:0000256" key="4">
    <source>
        <dbReference type="PROSITE-ProRule" id="PRU00047"/>
    </source>
</evidence>
<keyword evidence="2 4" id="KW-0863">Zinc-finger</keyword>
<evidence type="ECO:0000313" key="8">
    <source>
        <dbReference type="EMBL" id="KDP24050.1"/>
    </source>
</evidence>
<keyword evidence="1" id="KW-0479">Metal-binding</keyword>
<dbReference type="SMART" id="SM00343">
    <property type="entry name" value="ZnF_C2HC"/>
    <property type="match status" value="2"/>
</dbReference>
<evidence type="ECO:0000259" key="7">
    <source>
        <dbReference type="PROSITE" id="PS51999"/>
    </source>
</evidence>
<name>A0A067JVN5_JATCU</name>
<dbReference type="EMBL" id="KK915144">
    <property type="protein sequence ID" value="KDP24050.1"/>
    <property type="molecule type" value="Genomic_DNA"/>
</dbReference>
<feature type="compositionally biased region" description="Polar residues" evidence="5">
    <location>
        <begin position="69"/>
        <end position="78"/>
    </location>
</feature>
<reference evidence="8 9" key="1">
    <citation type="journal article" date="2014" name="PLoS ONE">
        <title>Global Analysis of Gene Expression Profiles in Physic Nut (Jatropha curcas L.) Seedlings Exposed to Salt Stress.</title>
        <authorList>
            <person name="Zhang L."/>
            <person name="Zhang C."/>
            <person name="Wu P."/>
            <person name="Chen Y."/>
            <person name="Li M."/>
            <person name="Jiang H."/>
            <person name="Wu G."/>
        </authorList>
    </citation>
    <scope>NUCLEOTIDE SEQUENCE [LARGE SCALE GENOMIC DNA]</scope>
    <source>
        <strain evidence="9">cv. GZQX0401</strain>
        <tissue evidence="8">Young leaves</tissue>
    </source>
</reference>
<dbReference type="GO" id="GO:0003676">
    <property type="term" value="F:nucleic acid binding"/>
    <property type="evidence" value="ECO:0007669"/>
    <property type="project" value="InterPro"/>
</dbReference>
<protein>
    <submittedName>
        <fullName evidence="8">Uncharacterized protein</fullName>
    </submittedName>
</protein>
<evidence type="ECO:0000259" key="6">
    <source>
        <dbReference type="PROSITE" id="PS50158"/>
    </source>
</evidence>